<organism evidence="1 2">
    <name type="scientific">Vibrio kanaloae</name>
    <dbReference type="NCBI Taxonomy" id="170673"/>
    <lineage>
        <taxon>Bacteria</taxon>
        <taxon>Pseudomonadati</taxon>
        <taxon>Pseudomonadota</taxon>
        <taxon>Gammaproteobacteria</taxon>
        <taxon>Vibrionales</taxon>
        <taxon>Vibrionaceae</taxon>
        <taxon>Vibrio</taxon>
    </lineage>
</organism>
<evidence type="ECO:0000313" key="2">
    <source>
        <dbReference type="Proteomes" id="UP000305234"/>
    </source>
</evidence>
<name>A0A4U1YZ25_9VIBR</name>
<reference evidence="1 2" key="1">
    <citation type="submission" date="2019-04" db="EMBL/GenBank/DDBJ databases">
        <title>A reverse ecology approach based on a biological definition of microbial populations.</title>
        <authorList>
            <person name="Arevalo P."/>
            <person name="Vaninsberghe D."/>
            <person name="Elsherbini J."/>
            <person name="Gore J."/>
            <person name="Polz M."/>
        </authorList>
    </citation>
    <scope>NUCLEOTIDE SEQUENCE [LARGE SCALE GENOMIC DNA]</scope>
    <source>
        <strain evidence="1 2">10N.261.46.E4</strain>
    </source>
</reference>
<sequence length="193" mass="22669">MNSSRYHWQEELEKAKAQGDEAKIKHFSYLLLTYTDEYFENLDKFYTLLPSDGDLTLLVLKGHLLIEQQIRSYVHNHFPNQKALKEVFKDTHSLINAGKAYADPDCTETLALWDCFIKLNGIRNFLAHRLDHTGLQHKIDDFLKVSDRFISFGPDSDSAYDRMHNAINAIYQKALYLSTVQEKKYREFEEQRT</sequence>
<gene>
    <name evidence="1" type="ORF">FCV52_07235</name>
</gene>
<dbReference type="RefSeq" id="WP_136997725.1">
    <property type="nucleotide sequence ID" value="NZ_JBFRJO010000102.1"/>
</dbReference>
<accession>A0A4U1YZ25</accession>
<dbReference type="Proteomes" id="UP000305234">
    <property type="component" value="Unassembled WGS sequence"/>
</dbReference>
<evidence type="ECO:0000313" key="1">
    <source>
        <dbReference type="EMBL" id="TKF26924.1"/>
    </source>
</evidence>
<protein>
    <submittedName>
        <fullName evidence="1">Uncharacterized protein</fullName>
    </submittedName>
</protein>
<dbReference type="EMBL" id="SYUW01000016">
    <property type="protein sequence ID" value="TKF26924.1"/>
    <property type="molecule type" value="Genomic_DNA"/>
</dbReference>
<comment type="caution">
    <text evidence="1">The sequence shown here is derived from an EMBL/GenBank/DDBJ whole genome shotgun (WGS) entry which is preliminary data.</text>
</comment>
<dbReference type="AlphaFoldDB" id="A0A4U1YZ25"/>
<proteinExistence type="predicted"/>